<gene>
    <name evidence="2" type="ORF">CCMP2556_LOCUS40911</name>
</gene>
<proteinExistence type="predicted"/>
<evidence type="ECO:0000256" key="1">
    <source>
        <dbReference type="SAM" id="MobiDB-lite"/>
    </source>
</evidence>
<dbReference type="Proteomes" id="UP001642484">
    <property type="component" value="Unassembled WGS sequence"/>
</dbReference>
<protein>
    <submittedName>
        <fullName evidence="2">Uncharacterized protein</fullName>
    </submittedName>
</protein>
<feature type="compositionally biased region" description="Polar residues" evidence="1">
    <location>
        <begin position="143"/>
        <end position="160"/>
    </location>
</feature>
<keyword evidence="3" id="KW-1185">Reference proteome</keyword>
<reference evidence="2 3" key="1">
    <citation type="submission" date="2024-02" db="EMBL/GenBank/DDBJ databases">
        <authorList>
            <person name="Chen Y."/>
            <person name="Shah S."/>
            <person name="Dougan E. K."/>
            <person name="Thang M."/>
            <person name="Chan C."/>
        </authorList>
    </citation>
    <scope>NUCLEOTIDE SEQUENCE [LARGE SCALE GENOMIC DNA]</scope>
</reference>
<evidence type="ECO:0000313" key="2">
    <source>
        <dbReference type="EMBL" id="CAK9084022.1"/>
    </source>
</evidence>
<organism evidence="2 3">
    <name type="scientific">Durusdinium trenchii</name>
    <dbReference type="NCBI Taxonomy" id="1381693"/>
    <lineage>
        <taxon>Eukaryota</taxon>
        <taxon>Sar</taxon>
        <taxon>Alveolata</taxon>
        <taxon>Dinophyceae</taxon>
        <taxon>Suessiales</taxon>
        <taxon>Symbiodiniaceae</taxon>
        <taxon>Durusdinium</taxon>
    </lineage>
</organism>
<sequence>MQRGSRSPALCRAPGSHRRVGHRGAFASQNLKYMKALNDPYVKALAAHRRELNASRIDLEREYVDTMASKLLCQRSGALATLNFRAGEKRPGAGSLPEANGRRPRLEDNSICENDSVKETEHEKVVMVPYYASAGNLAEDTSRSASSTGRPSMSPASQDLTAREDRGSGSESQSMGWLKTMSVLNALGRTSCPSWLALRP</sequence>
<feature type="region of interest" description="Disordered" evidence="1">
    <location>
        <begin position="88"/>
        <end position="118"/>
    </location>
</feature>
<accession>A0ABP0QAH4</accession>
<dbReference type="EMBL" id="CAXAMN010024139">
    <property type="protein sequence ID" value="CAK9084022.1"/>
    <property type="molecule type" value="Genomic_DNA"/>
</dbReference>
<feature type="region of interest" description="Disordered" evidence="1">
    <location>
        <begin position="139"/>
        <end position="177"/>
    </location>
</feature>
<name>A0ABP0QAH4_9DINO</name>
<comment type="caution">
    <text evidence="2">The sequence shown here is derived from an EMBL/GenBank/DDBJ whole genome shotgun (WGS) entry which is preliminary data.</text>
</comment>
<evidence type="ECO:0000313" key="3">
    <source>
        <dbReference type="Proteomes" id="UP001642484"/>
    </source>
</evidence>
<feature type="region of interest" description="Disordered" evidence="1">
    <location>
        <begin position="1"/>
        <end position="21"/>
    </location>
</feature>